<dbReference type="NCBIfam" id="TIGR04131">
    <property type="entry name" value="Bac_Flav_CTERM"/>
    <property type="match status" value="1"/>
</dbReference>
<feature type="signal peptide" evidence="3">
    <location>
        <begin position="1"/>
        <end position="24"/>
    </location>
</feature>
<gene>
    <name evidence="6" type="ORF">K0O23_08320</name>
</gene>
<dbReference type="InterPro" id="IPR026341">
    <property type="entry name" value="T9SS_type_B"/>
</dbReference>
<evidence type="ECO:0000313" key="7">
    <source>
        <dbReference type="Proteomes" id="UP000813018"/>
    </source>
</evidence>
<dbReference type="Pfam" id="PF13585">
    <property type="entry name" value="CHU_C"/>
    <property type="match status" value="1"/>
</dbReference>
<feature type="domain" description="PKD-like" evidence="5">
    <location>
        <begin position="1472"/>
        <end position="1541"/>
    </location>
</feature>
<protein>
    <submittedName>
        <fullName evidence="6">Ice-binding family protein</fullName>
    </submittedName>
</protein>
<evidence type="ECO:0000259" key="5">
    <source>
        <dbReference type="Pfam" id="PF19408"/>
    </source>
</evidence>
<feature type="domain" description="PKD-like" evidence="5">
    <location>
        <begin position="354"/>
        <end position="429"/>
    </location>
</feature>
<dbReference type="Pfam" id="PF11999">
    <property type="entry name" value="Ice_binding"/>
    <property type="match status" value="1"/>
</dbReference>
<comment type="similarity">
    <text evidence="1">Belongs to the ice-binding protein family.</text>
</comment>
<feature type="domain" description="PKD-like" evidence="5">
    <location>
        <begin position="1385"/>
        <end position="1463"/>
    </location>
</feature>
<dbReference type="Proteomes" id="UP000813018">
    <property type="component" value="Unassembled WGS sequence"/>
</dbReference>
<dbReference type="InterPro" id="IPR045829">
    <property type="entry name" value="PKD_6"/>
</dbReference>
<dbReference type="Pfam" id="PF19408">
    <property type="entry name" value="PKD_6"/>
    <property type="match status" value="14"/>
</dbReference>
<feature type="domain" description="PKD-like" evidence="5">
    <location>
        <begin position="1214"/>
        <end position="1294"/>
    </location>
</feature>
<reference evidence="6 7" key="1">
    <citation type="journal article" date="2016" name="Int. J. Syst. Evol. Microbiol.">
        <title>Pontibacter aydingkolensis sp. nov., isolated from soil of a salt lake.</title>
        <authorList>
            <person name="Osman G."/>
            <person name="Zhang T."/>
            <person name="Lou K."/>
            <person name="Gao Y."/>
            <person name="Chang W."/>
            <person name="Lin Q."/>
            <person name="Yang H.M."/>
            <person name="Huo X.D."/>
            <person name="Wang N."/>
        </authorList>
    </citation>
    <scope>NUCLEOTIDE SEQUENCE [LARGE SCALE GENOMIC DNA]</scope>
    <source>
        <strain evidence="6 7">KACC 19255</strain>
    </source>
</reference>
<evidence type="ECO:0000313" key="6">
    <source>
        <dbReference type="EMBL" id="MBW7467072.1"/>
    </source>
</evidence>
<name>A0ABS7CTB2_9BACT</name>
<feature type="domain" description="PKD-like" evidence="5">
    <location>
        <begin position="955"/>
        <end position="1034"/>
    </location>
</feature>
<keyword evidence="2 3" id="KW-0732">Signal</keyword>
<dbReference type="Pfam" id="PF01345">
    <property type="entry name" value="DUF11"/>
    <property type="match status" value="1"/>
</dbReference>
<dbReference type="RefSeq" id="WP_219876951.1">
    <property type="nucleotide sequence ID" value="NZ_JAHYXK010000005.1"/>
</dbReference>
<dbReference type="InterPro" id="IPR021884">
    <property type="entry name" value="Ice-bd_prot"/>
</dbReference>
<organism evidence="6 7">
    <name type="scientific">Pontibacter aydingkolensis</name>
    <dbReference type="NCBI Taxonomy" id="1911536"/>
    <lineage>
        <taxon>Bacteria</taxon>
        <taxon>Pseudomonadati</taxon>
        <taxon>Bacteroidota</taxon>
        <taxon>Cytophagia</taxon>
        <taxon>Cytophagales</taxon>
        <taxon>Hymenobacteraceae</taxon>
        <taxon>Pontibacter</taxon>
    </lineage>
</organism>
<sequence length="1640" mass="169324">MRSLLGKVILLVVCLCAPSFLASAQQIPSLGSAYHFNALADKKVTSTGSTLVNANLGVANGTIAGFPPGISLRNPDVNNSAAKQALLDAKQAFNNAFALSSELIESNRNLGSLNYAPGVYKIGGDAVFSGNVTLHDGGKSKPTYIFQIPGDLTVSNNAVLDYTNKVATNNILWLIDGDLIVGKNAILEGTFIAKGKVTLNEGARLQGRIISLENEIFLSQAILNTPSDLMIDITMSASSTGTGSYEHNEEVTFYFKVTNKGPADENEAYVRTIAFIGDLLSYTTSRDGTVFNPETGEWKIGKIAYNESITLTLKVKLSKSGFGYARAVVEGDNIDEDLLNNSTIINYCVLLSETSNIDGPTEICRDGTYIYSILPVAGASKFIWSVPPGWQYTQLSSTSISVKPGIQAGQITVKASNICGEGPARILEVALLPDPPVKPGSISGENAVCVGSEGLKYKINPVENATSYTWTLPEGWSITSGQGTTEVTVKAGPISGSVSVAATNRCGASQAQTFQVDVTTEVPTINVSIRGIDNSCVGSNATFEIDATPGATGYIWEVPADWIIKSGQNTNSITVTVGKTAGSITVKASNACGLSTAQTMMVTPTFSPTDAPGPITGNLNSCANEKGLVYSIEPVPGAASYNWTFPAGWVITAGQGTTSITVNASTSGGYITVTAINQCGPSLPSSRAVQPTQSVPAMPGAISGKQYGCARSTAVYTIAEVTDATNYTWTVPTGWSIVSGQGTTSITVTVGTEKGKVTVNGSNICGASATRELEVTPLTDVPGPITTLTGPAEVCQSVPGFEYSVTPMAGVIDYNWMVPAGWVINTGQGTNKISVTPGGIEGKVAVRATNDCGVSAEASMDVKVVPSPPDKPEAISGFVSVCNNQKNLVYTIAPVTGASSYRWTINNGWTIISGQGTTSIIVNASSVGATISVQAVNICGITSETQLTTIVTTTPPAKPGAITGTTIPCIGKEYTFSIADVPTALSYTWSVPAGWQIISQNGTSIKVVAGTTPGNITVTATNNCGTGEAQTLAVNPTSEGPSGFTIVQGGPDVCSNGTATFKVEPGVNVSSYTWAVPAGWSILSGQGTTEITVKANTTAGTVSLTAGNDCSTTTVSKQVSISTTKPNAPGPITSTGAVCAGASSVFNVSPVTGATSYLWEVPAGWVIVSGQGTTNVQIQTGSIAGTIKVYAVNACGNSSNASTLDVAPFQTNLAKPASIKGPAADFCKNQTNLKYSIDPVAGASTYTWTVPTGWTITAGQGTTAITVTSGVAGGEITVAAGNPCGTGTAQSLAVKPNTVPAQPTNIVGSADPCNGATTEYSVTGVAGLGYTWTVPAGWTIVNGQGTNKITVKATSTSGTVNIVATNTCGASTAAQLQVKPVSTVPAAPVAIKGAANACAGRTVTYTVDGVALASSYEWKLPEGWTIVSGQGTAQITVLAGTKPGTITVVSKNGCGSSSQSAALDVNIQILTPPVAILDRSEPCGGLMYEVEPVADAKSYTWTVPAGWTITSGQGTSKIYVVAGEGSGSITVKVDNGTCTSEPISLTADKERASSDLGFPNVFSPNNDGNNDTWVVKNLEKYSDNDLTIINRWGNEVYKARSYKNNWTGDGLSEGTYYYIVRVTLCDGRDHMFKGYVMIVR</sequence>
<feature type="domain" description="PKD-like" evidence="5">
    <location>
        <begin position="1126"/>
        <end position="1205"/>
    </location>
</feature>
<feature type="chain" id="PRO_5046977305" evidence="3">
    <location>
        <begin position="25"/>
        <end position="1640"/>
    </location>
</feature>
<feature type="domain" description="PKD-like" evidence="5">
    <location>
        <begin position="1300"/>
        <end position="1378"/>
    </location>
</feature>
<proteinExistence type="inferred from homology"/>
<dbReference type="InterPro" id="IPR001434">
    <property type="entry name" value="OmcB-like_DUF11"/>
</dbReference>
<feature type="domain" description="PKD-like" evidence="5">
    <location>
        <begin position="785"/>
        <end position="862"/>
    </location>
</feature>
<evidence type="ECO:0000256" key="3">
    <source>
        <dbReference type="SAM" id="SignalP"/>
    </source>
</evidence>
<evidence type="ECO:0000256" key="1">
    <source>
        <dbReference type="ARBA" id="ARBA00005445"/>
    </source>
</evidence>
<feature type="domain" description="PKD-like" evidence="5">
    <location>
        <begin position="435"/>
        <end position="516"/>
    </location>
</feature>
<feature type="domain" description="PKD-like" evidence="5">
    <location>
        <begin position="609"/>
        <end position="685"/>
    </location>
</feature>
<evidence type="ECO:0000259" key="4">
    <source>
        <dbReference type="Pfam" id="PF01345"/>
    </source>
</evidence>
<feature type="domain" description="PKD-like" evidence="5">
    <location>
        <begin position="524"/>
        <end position="601"/>
    </location>
</feature>
<feature type="domain" description="PKD-like" evidence="5">
    <location>
        <begin position="696"/>
        <end position="775"/>
    </location>
</feature>
<comment type="caution">
    <text evidence="6">The sequence shown here is derived from an EMBL/GenBank/DDBJ whole genome shotgun (WGS) entry which is preliminary data.</text>
</comment>
<accession>A0ABS7CTB2</accession>
<evidence type="ECO:0000256" key="2">
    <source>
        <dbReference type="ARBA" id="ARBA00022729"/>
    </source>
</evidence>
<keyword evidence="7" id="KW-1185">Reference proteome</keyword>
<feature type="domain" description="PKD-like" evidence="5">
    <location>
        <begin position="868"/>
        <end position="948"/>
    </location>
</feature>
<feature type="domain" description="PKD-like" evidence="5">
    <location>
        <begin position="1047"/>
        <end position="1116"/>
    </location>
</feature>
<feature type="domain" description="DUF11" evidence="4">
    <location>
        <begin position="242"/>
        <end position="343"/>
    </location>
</feature>
<dbReference type="EMBL" id="JAHYXK010000005">
    <property type="protein sequence ID" value="MBW7467072.1"/>
    <property type="molecule type" value="Genomic_DNA"/>
</dbReference>